<dbReference type="RefSeq" id="WP_106359057.1">
    <property type="nucleotide sequence ID" value="NZ_PVTP01000014.1"/>
</dbReference>
<dbReference type="EMBL" id="PVTP01000014">
    <property type="protein sequence ID" value="PRY75029.1"/>
    <property type="molecule type" value="Genomic_DNA"/>
</dbReference>
<dbReference type="Proteomes" id="UP000238007">
    <property type="component" value="Unassembled WGS sequence"/>
</dbReference>
<evidence type="ECO:0000256" key="1">
    <source>
        <dbReference type="ARBA" id="ARBA00004141"/>
    </source>
</evidence>
<evidence type="ECO:0000256" key="5">
    <source>
        <dbReference type="SAM" id="Phobius"/>
    </source>
</evidence>
<gene>
    <name evidence="6" type="ORF">CLV80_11465</name>
</gene>
<sequence length="163" mass="17196">MTRNLMVLIAAGGSAALMAGAFTFQFLGYPPCAMCLWQRWPHVAAIVIGLLACKIRGRLLPILGALAAATTGSIGFFHMGVERDWWEGPSSCTGNGLLNGLDGAGLLAIEGPKVIMCDQVSWEFLTLSMPTWNGIFSFVLVGFWVAAVVLSGASTKEGSSRSA</sequence>
<proteinExistence type="predicted"/>
<dbReference type="SUPFAM" id="SSF158442">
    <property type="entry name" value="DsbB-like"/>
    <property type="match status" value="1"/>
</dbReference>
<dbReference type="InterPro" id="IPR024199">
    <property type="entry name" value="Uncharacterised_DsbB"/>
</dbReference>
<dbReference type="InterPro" id="IPR003752">
    <property type="entry name" value="DiS_bond_form_DsbB/BdbC"/>
</dbReference>
<evidence type="ECO:0000256" key="2">
    <source>
        <dbReference type="ARBA" id="ARBA00022692"/>
    </source>
</evidence>
<feature type="transmembrane region" description="Helical" evidence="5">
    <location>
        <begin position="37"/>
        <end position="53"/>
    </location>
</feature>
<dbReference type="InterPro" id="IPR023380">
    <property type="entry name" value="DsbB-like_sf"/>
</dbReference>
<keyword evidence="3 5" id="KW-1133">Transmembrane helix</keyword>
<reference evidence="6 7" key="1">
    <citation type="submission" date="2018-03" db="EMBL/GenBank/DDBJ databases">
        <title>Genomic Encyclopedia of Archaeal and Bacterial Type Strains, Phase II (KMG-II): from individual species to whole genera.</title>
        <authorList>
            <person name="Goeker M."/>
        </authorList>
    </citation>
    <scope>NUCLEOTIDE SEQUENCE [LARGE SCALE GENOMIC DNA]</scope>
    <source>
        <strain evidence="6 7">DSM 101533</strain>
    </source>
</reference>
<dbReference type="Pfam" id="PF02600">
    <property type="entry name" value="DsbB"/>
    <property type="match status" value="1"/>
</dbReference>
<dbReference type="PIRSF" id="PIRSF033913">
    <property type="entry name" value="S-S_format_DsbB"/>
    <property type="match status" value="1"/>
</dbReference>
<dbReference type="AlphaFoldDB" id="A0A2T0VUL0"/>
<feature type="transmembrane region" description="Helical" evidence="5">
    <location>
        <begin position="132"/>
        <end position="153"/>
    </location>
</feature>
<name>A0A2T0VUL0_9RHOB</name>
<protein>
    <submittedName>
        <fullName evidence="6">Disulfide bond formation protein DsbB</fullName>
    </submittedName>
</protein>
<comment type="caution">
    <text evidence="6">The sequence shown here is derived from an EMBL/GenBank/DDBJ whole genome shotgun (WGS) entry which is preliminary data.</text>
</comment>
<accession>A0A2T0VUL0</accession>
<dbReference type="OrthoDB" id="9808637at2"/>
<feature type="transmembrane region" description="Helical" evidence="5">
    <location>
        <begin position="60"/>
        <end position="81"/>
    </location>
</feature>
<keyword evidence="2 5" id="KW-0812">Transmembrane</keyword>
<keyword evidence="7" id="KW-1185">Reference proteome</keyword>
<evidence type="ECO:0000313" key="7">
    <source>
        <dbReference type="Proteomes" id="UP000238007"/>
    </source>
</evidence>
<evidence type="ECO:0000256" key="4">
    <source>
        <dbReference type="ARBA" id="ARBA00023136"/>
    </source>
</evidence>
<keyword evidence="4 5" id="KW-0472">Membrane</keyword>
<evidence type="ECO:0000256" key="3">
    <source>
        <dbReference type="ARBA" id="ARBA00022989"/>
    </source>
</evidence>
<dbReference type="Gene3D" id="1.20.1550.10">
    <property type="entry name" value="DsbB-like"/>
    <property type="match status" value="1"/>
</dbReference>
<dbReference type="GO" id="GO:0015035">
    <property type="term" value="F:protein-disulfide reductase activity"/>
    <property type="evidence" value="ECO:0007669"/>
    <property type="project" value="InterPro"/>
</dbReference>
<organism evidence="6 7">
    <name type="scientific">Yoonia maritima</name>
    <dbReference type="NCBI Taxonomy" id="1435347"/>
    <lineage>
        <taxon>Bacteria</taxon>
        <taxon>Pseudomonadati</taxon>
        <taxon>Pseudomonadota</taxon>
        <taxon>Alphaproteobacteria</taxon>
        <taxon>Rhodobacterales</taxon>
        <taxon>Paracoccaceae</taxon>
        <taxon>Yoonia</taxon>
    </lineage>
</organism>
<evidence type="ECO:0000313" key="6">
    <source>
        <dbReference type="EMBL" id="PRY75029.1"/>
    </source>
</evidence>
<dbReference type="GO" id="GO:0006457">
    <property type="term" value="P:protein folding"/>
    <property type="evidence" value="ECO:0007669"/>
    <property type="project" value="InterPro"/>
</dbReference>
<comment type="subcellular location">
    <subcellularLocation>
        <location evidence="1">Membrane</location>
        <topology evidence="1">Multi-pass membrane protein</topology>
    </subcellularLocation>
</comment>
<dbReference type="GO" id="GO:0016020">
    <property type="term" value="C:membrane"/>
    <property type="evidence" value="ECO:0007669"/>
    <property type="project" value="UniProtKB-SubCell"/>
</dbReference>